<gene>
    <name evidence="2" type="ORF">EZE20_19740</name>
</gene>
<dbReference type="OrthoDB" id="905523at2"/>
<feature type="domain" description="DUF11" evidence="1">
    <location>
        <begin position="516"/>
        <end position="626"/>
    </location>
</feature>
<organism evidence="2 3">
    <name type="scientific">Arundinibacter roseus</name>
    <dbReference type="NCBI Taxonomy" id="2070510"/>
    <lineage>
        <taxon>Bacteria</taxon>
        <taxon>Pseudomonadati</taxon>
        <taxon>Bacteroidota</taxon>
        <taxon>Cytophagia</taxon>
        <taxon>Cytophagales</taxon>
        <taxon>Spirosomataceae</taxon>
        <taxon>Arundinibacter</taxon>
    </lineage>
</organism>
<reference evidence="2 3" key="1">
    <citation type="submission" date="2019-02" db="EMBL/GenBank/DDBJ databases">
        <title>Arundinibacter roseus gen. nov., sp. nov., a new member of the family Cytophagaceae.</title>
        <authorList>
            <person name="Szuroczki S."/>
            <person name="Khayer B."/>
            <person name="Sproer C."/>
            <person name="Toumi M."/>
            <person name="Szabo A."/>
            <person name="Felfoldi T."/>
            <person name="Schumann P."/>
            <person name="Toth E."/>
        </authorList>
    </citation>
    <scope>NUCLEOTIDE SEQUENCE [LARGE SCALE GENOMIC DNA]</scope>
    <source>
        <strain evidence="2 3">DMA-k-7a</strain>
    </source>
</reference>
<evidence type="ECO:0000259" key="1">
    <source>
        <dbReference type="Pfam" id="PF01345"/>
    </source>
</evidence>
<dbReference type="EMBL" id="SMJU01000015">
    <property type="protein sequence ID" value="TDB61104.1"/>
    <property type="molecule type" value="Genomic_DNA"/>
</dbReference>
<evidence type="ECO:0000313" key="2">
    <source>
        <dbReference type="EMBL" id="TDB61104.1"/>
    </source>
</evidence>
<dbReference type="AlphaFoldDB" id="A0A4R4K1E3"/>
<dbReference type="Pfam" id="PF01345">
    <property type="entry name" value="DUF11"/>
    <property type="match status" value="1"/>
</dbReference>
<name>A0A4R4K1E3_9BACT</name>
<dbReference type="Gene3D" id="2.60.40.3440">
    <property type="match status" value="3"/>
</dbReference>
<accession>A0A4R4K1E3</accession>
<evidence type="ECO:0000313" key="3">
    <source>
        <dbReference type="Proteomes" id="UP000295706"/>
    </source>
</evidence>
<proteinExistence type="predicted"/>
<dbReference type="NCBIfam" id="NF012211">
    <property type="entry name" value="tand_rpt_95"/>
    <property type="match status" value="3"/>
</dbReference>
<keyword evidence="3" id="KW-1185">Reference proteome</keyword>
<comment type="caution">
    <text evidence="2">The sequence shown here is derived from an EMBL/GenBank/DDBJ whole genome shotgun (WGS) entry which is preliminary data.</text>
</comment>
<protein>
    <submittedName>
        <fullName evidence="2">DUF11 domain-containing protein</fullName>
    </submittedName>
</protein>
<dbReference type="RefSeq" id="WP_132120948.1">
    <property type="nucleotide sequence ID" value="NZ_SMJU01000015.1"/>
</dbReference>
<dbReference type="InterPro" id="IPR001434">
    <property type="entry name" value="OmcB-like_DUF11"/>
</dbReference>
<dbReference type="InterPro" id="IPR047589">
    <property type="entry name" value="DUF11_rpt"/>
</dbReference>
<dbReference type="NCBIfam" id="TIGR01451">
    <property type="entry name" value="B_ant_repeat"/>
    <property type="match status" value="1"/>
</dbReference>
<dbReference type="Pfam" id="PF17963">
    <property type="entry name" value="Big_9"/>
    <property type="match status" value="3"/>
</dbReference>
<sequence>MKKPIKVFLLGIIWSMLGLFSYTKAQVSTNTVKYQVTYNSTTQIYTAWVIPDYSLPSSFNTGSTEKGATAQFTLVVPKDFVITQITDIRGTWAKPTEDGFIKLGPGNAGQTWTGLNPELNYYVVGKTPSETDYGTFVSGTPVALFSFTGNGCFGPIQPLAPEDPFIDAADDTYSLNVANSFYSRSGQPAGGNVVPVEQFVNIFGLAAQCATPVQPSIFAFNDNNITQKNTAVSDNILKNDILNTGTAPLVVTTTPLTQPTNGSVTLTSTGNYTYTPANNFVGTDSFVYRVCDSSTPSVCDTAIVTIIVVDPVIGVNNAPVALGDNILTPKNTPANGNVLTNDKEFDAGQTLTASLVTGPSHGTLTLNSNGTYTYTPTSGYVGNDQFIYQACDNGSPVLCSQAVVDIKVYEPVAQNLPPIANDDLVFRNPTGPATGNVLINDADPEGGVLVLNTIPISGPSNGTVVLNSNGTFTYTPNAGFTGPDEFIYEVCDSEVPKACSQATAFILPITGSGNADLSIVKILTGSQSRTLGEILTYRVVVHNAGPNAATNIIVKDSVGTGLELISGVSAQGSFTNPLWNIPVIASGDSAILTVTARVITQGVSFNYALLKQADQTDNNLTNNETVACVTVPILLCSGQKVEATVPSNYTNVVWYRDGQQVGEGNTFQISQAGTYTYTTSNATCPAAGCCPLIVQADGNCCPPQICVPVTVVKKKK</sequence>
<dbReference type="Proteomes" id="UP000295706">
    <property type="component" value="Unassembled WGS sequence"/>
</dbReference>